<dbReference type="Pfam" id="PF13739">
    <property type="entry name" value="PdaC"/>
    <property type="match status" value="1"/>
</dbReference>
<proteinExistence type="predicted"/>
<dbReference type="Gene3D" id="3.90.640.20">
    <property type="entry name" value="Heat-shock cognate protein, ATPase"/>
    <property type="match status" value="1"/>
</dbReference>
<feature type="domain" description="DUF3298" evidence="1">
    <location>
        <begin position="134"/>
        <end position="213"/>
    </location>
</feature>
<dbReference type="Gene3D" id="3.30.565.40">
    <property type="entry name" value="Fervidobacterium nodosum Rt17-B1 like"/>
    <property type="match status" value="1"/>
</dbReference>
<dbReference type="InterPro" id="IPR021729">
    <property type="entry name" value="DUF3298"/>
</dbReference>
<sequence length="216" mass="25111">MQTIFQKLLENAMTYHDMPVFIYKIYYPCFTTTCSAAAAESINRHYTENALAAETHCRTVLYPQAVETARYIVDKKPPFNSYTFDSVYQVTYNQNCVTSLYFDSYTFMGGAHGATFRNSDTWDFSTGSRMALKDFYPHGASFTEYLFINIEQQIAERLKTTPGSYFDNYAQLLRDNFHPENYFLKPEGIVIYYQQYDIAPYSTGLPEFLIPFSRPE</sequence>
<dbReference type="RefSeq" id="WP_132378993.1">
    <property type="nucleotide sequence ID" value="NZ_DAIPCY010000040.1"/>
</dbReference>
<comment type="caution">
    <text evidence="3">The sequence shown here is derived from an EMBL/GenBank/DDBJ whole genome shotgun (WGS) entry which is preliminary data.</text>
</comment>
<evidence type="ECO:0000259" key="2">
    <source>
        <dbReference type="Pfam" id="PF13739"/>
    </source>
</evidence>
<feature type="domain" description="Deacetylase PdaC" evidence="2">
    <location>
        <begin position="20"/>
        <end position="115"/>
    </location>
</feature>
<dbReference type="InterPro" id="IPR037126">
    <property type="entry name" value="PdaC/RsiV-like_sf"/>
</dbReference>
<dbReference type="Pfam" id="PF11738">
    <property type="entry name" value="DUF3298"/>
    <property type="match status" value="1"/>
</dbReference>
<evidence type="ECO:0000313" key="4">
    <source>
        <dbReference type="Proteomes" id="UP000295726"/>
    </source>
</evidence>
<name>A0A4R3KEM2_9FIRM</name>
<dbReference type="OrthoDB" id="5637at2"/>
<evidence type="ECO:0000313" key="3">
    <source>
        <dbReference type="EMBL" id="TCS81697.1"/>
    </source>
</evidence>
<dbReference type="AlphaFoldDB" id="A0A4R3KEM2"/>
<gene>
    <name evidence="3" type="ORF">EDD59_103114</name>
</gene>
<evidence type="ECO:0000259" key="1">
    <source>
        <dbReference type="Pfam" id="PF11738"/>
    </source>
</evidence>
<dbReference type="InterPro" id="IPR025303">
    <property type="entry name" value="PdaC"/>
</dbReference>
<accession>A0A4R3KEM2</accession>
<keyword evidence="4" id="KW-1185">Reference proteome</keyword>
<protein>
    <submittedName>
        <fullName evidence="3">Uncharacterized protein DUF3298</fullName>
    </submittedName>
</protein>
<dbReference type="EMBL" id="SLZZ01000003">
    <property type="protein sequence ID" value="TCS81697.1"/>
    <property type="molecule type" value="Genomic_DNA"/>
</dbReference>
<dbReference type="Proteomes" id="UP000295726">
    <property type="component" value="Unassembled WGS sequence"/>
</dbReference>
<organism evidence="3 4">
    <name type="scientific">Muricomes intestini</name>
    <dbReference type="NCBI Taxonomy" id="1796634"/>
    <lineage>
        <taxon>Bacteria</taxon>
        <taxon>Bacillati</taxon>
        <taxon>Bacillota</taxon>
        <taxon>Clostridia</taxon>
        <taxon>Lachnospirales</taxon>
        <taxon>Lachnospiraceae</taxon>
        <taxon>Muricomes</taxon>
    </lineage>
</organism>
<reference evidence="3 4" key="1">
    <citation type="submission" date="2019-03" db="EMBL/GenBank/DDBJ databases">
        <title>Genomic Encyclopedia of Type Strains, Phase IV (KMG-IV): sequencing the most valuable type-strain genomes for metagenomic binning, comparative biology and taxonomic classification.</title>
        <authorList>
            <person name="Goeker M."/>
        </authorList>
    </citation>
    <scope>NUCLEOTIDE SEQUENCE [LARGE SCALE GENOMIC DNA]</scope>
    <source>
        <strain evidence="3 4">DSM 29489</strain>
    </source>
</reference>